<evidence type="ECO:0000313" key="1">
    <source>
        <dbReference type="EMBL" id="ACJ29741.1"/>
    </source>
</evidence>
<protein>
    <submittedName>
        <fullName evidence="1">Adenosylmethionine decarboxylase</fullName>
    </submittedName>
</protein>
<dbReference type="eggNOG" id="ENOG502Z9Q6">
    <property type="taxonomic scope" value="Bacteria"/>
</dbReference>
<dbReference type="Proteomes" id="UP000000753">
    <property type="component" value="Chromosome"/>
</dbReference>
<dbReference type="Pfam" id="PF01536">
    <property type="entry name" value="SAM_decarbox"/>
    <property type="match status" value="1"/>
</dbReference>
<dbReference type="AlphaFoldDB" id="B8CR69"/>
<dbReference type="PANTHER" id="PTHR11570">
    <property type="entry name" value="S-ADENOSYLMETHIONINE DECARBOXYLASE"/>
    <property type="match status" value="1"/>
</dbReference>
<dbReference type="InterPro" id="IPR048283">
    <property type="entry name" value="AdoMetDC-like"/>
</dbReference>
<organism evidence="1 2">
    <name type="scientific">Shewanella piezotolerans (strain WP3 / JCM 13877)</name>
    <dbReference type="NCBI Taxonomy" id="225849"/>
    <lineage>
        <taxon>Bacteria</taxon>
        <taxon>Pseudomonadati</taxon>
        <taxon>Pseudomonadota</taxon>
        <taxon>Gammaproteobacteria</taxon>
        <taxon>Alteromonadales</taxon>
        <taxon>Shewanellaceae</taxon>
        <taxon>Shewanella</taxon>
    </lineage>
</organism>
<dbReference type="PANTHER" id="PTHR11570:SF0">
    <property type="entry name" value="S-ADENOSYLMETHIONINE DECARBOXYLASE PROENZYME"/>
    <property type="match status" value="1"/>
</dbReference>
<dbReference type="EMBL" id="CP000472">
    <property type="protein sequence ID" value="ACJ29741.1"/>
    <property type="molecule type" value="Genomic_DNA"/>
</dbReference>
<dbReference type="Gene3D" id="3.60.90.10">
    <property type="entry name" value="S-adenosylmethionine decarboxylase"/>
    <property type="match status" value="1"/>
</dbReference>
<proteinExistence type="predicted"/>
<dbReference type="InterPro" id="IPR018166">
    <property type="entry name" value="S-AdoMet_deCO2ase_CS"/>
</dbReference>
<dbReference type="SUPFAM" id="SSF56276">
    <property type="entry name" value="S-adenosylmethionine decarboxylase"/>
    <property type="match status" value="1"/>
</dbReference>
<keyword evidence="2" id="KW-1185">Reference proteome</keyword>
<dbReference type="PROSITE" id="PS01336">
    <property type="entry name" value="ADOMETDC"/>
    <property type="match status" value="1"/>
</dbReference>
<dbReference type="HOGENOM" id="CLU_023050_1_0_6"/>
<accession>B8CR69</accession>
<gene>
    <name evidence="1" type="ordered locus">swp_3023</name>
</gene>
<dbReference type="InterPro" id="IPR016067">
    <property type="entry name" value="S-AdoMet_deCO2ase_core"/>
</dbReference>
<evidence type="ECO:0000313" key="2">
    <source>
        <dbReference type="Proteomes" id="UP000000753"/>
    </source>
</evidence>
<name>B8CR69_SHEPW</name>
<sequence>MFFEGSEKKIELRVKQGNASLRGFSRDFWEQGLALAGADILSVLSNGECDAYVLSESSLFVWDSKVLLITCGNTNLIEAAVFLIDELNVDNIASFTYQRKSEFLSHLQATRFEDDCQLLRSRLNGTAYRVGHLDGHHHYLFCSETTEMLSRSTSLLMYHIKGDIAEYLRQPNQTKAQILALLQLPKLLPEFVFDDHLFEPCGYSINGLYGEHFLTMHITPQEHSAYVSIETNLNFEQSSFNIFSSMLKILTPCSWDIISVNQQLSADSYPLHIEVACCELALNAANSFNYKHYIQPVREELTAAVIKV</sequence>
<dbReference type="OrthoDB" id="5289311at2"/>
<dbReference type="GO" id="GO:0004014">
    <property type="term" value="F:adenosylmethionine decarboxylase activity"/>
    <property type="evidence" value="ECO:0007669"/>
    <property type="project" value="InterPro"/>
</dbReference>
<reference evidence="1 2" key="1">
    <citation type="journal article" date="2008" name="PLoS ONE">
        <title>Environmental adaptation: genomic analysis of the piezotolerant and psychrotolerant deep-sea iron reducing bacterium Shewanella piezotolerans WP3.</title>
        <authorList>
            <person name="Wang F."/>
            <person name="Wang J."/>
            <person name="Jian H."/>
            <person name="Zhang B."/>
            <person name="Li S."/>
            <person name="Wang F."/>
            <person name="Zeng X."/>
            <person name="Gao L."/>
            <person name="Bartlett D.H."/>
            <person name="Yu J."/>
            <person name="Hu S."/>
            <person name="Xiao X."/>
        </authorList>
    </citation>
    <scope>NUCLEOTIDE SEQUENCE [LARGE SCALE GENOMIC DNA]</scope>
    <source>
        <strain evidence="2">WP3 / JCM 13877</strain>
    </source>
</reference>
<dbReference type="GO" id="GO:0008295">
    <property type="term" value="P:spermidine biosynthetic process"/>
    <property type="evidence" value="ECO:0007669"/>
    <property type="project" value="InterPro"/>
</dbReference>
<dbReference type="KEGG" id="swp:swp_3023"/>
<dbReference type="STRING" id="225849.swp_3023"/>